<keyword evidence="3" id="KW-1185">Reference proteome</keyword>
<dbReference type="Proteomes" id="UP001627154">
    <property type="component" value="Unassembled WGS sequence"/>
</dbReference>
<gene>
    <name evidence="2" type="ORF">TKK_019743</name>
</gene>
<name>A0ABD2VVH8_9HYME</name>
<evidence type="ECO:0000313" key="3">
    <source>
        <dbReference type="Proteomes" id="UP001627154"/>
    </source>
</evidence>
<comment type="caution">
    <text evidence="2">The sequence shown here is derived from an EMBL/GenBank/DDBJ whole genome shotgun (WGS) entry which is preliminary data.</text>
</comment>
<dbReference type="AlphaFoldDB" id="A0ABD2VVH8"/>
<reference evidence="2 3" key="1">
    <citation type="journal article" date="2024" name="bioRxiv">
        <title>A reference genome for Trichogramma kaykai: A tiny desert-dwelling parasitoid wasp with competing sex-ratio distorters.</title>
        <authorList>
            <person name="Culotta J."/>
            <person name="Lindsey A.R."/>
        </authorList>
    </citation>
    <scope>NUCLEOTIDE SEQUENCE [LARGE SCALE GENOMIC DNA]</scope>
    <source>
        <strain evidence="2 3">KSX58</strain>
    </source>
</reference>
<sequence>MNFHPNSGNDSFTSNDLIDLTYSRPLRYYDNEQQFQQQQQTQYRQQQQTQYQQQQNIIDFQQQYQQPQQQQQSTDHQQQQQQQQEQHQNQQQQQQQQKQKRYSNYVYQILKKTGEGEFLIEAYDFEITNEETVALMKCPPFSISKVSTILVWNEKFITRSCVISPDRFEELAESAHQLFPTIPKDCFYSKRSSDCNPSGSLHSSYESIKAKHNALIVTPRPSKKRKATSDVTKEFTEEFKNLQNEVNEIDSAYINQWGTETAAKKRLEFYQNNKISTIIATLPNITQPKGYLLIQADYSKFFDKSSESKLYEKWPSLSEKILKQAKKKASRCADCKSYLDDNKDCITSEQKSNLAFFLLPLLFKKTLKTSVRSSAKTNWYPTKLEVLNSFIFHLKTVDTIIQKVHDLNSNIIGFIQSEIQTDIKNTINDEQYYAIQTILEDSKRSFNLFLSEHKRLGIYETDSIYKPPLPFFIGKEPVFIQCGDEKVKVDEKDVNGVRIPLLDTFNAIIKIPGLLIEMKNYYNYLCQENSRISNFIQADLWRKKYCKIYENKEYVFPTVLYYDEFETRDPLSSHSG</sequence>
<dbReference type="EMBL" id="JBJJXI010000170">
    <property type="protein sequence ID" value="KAL3384658.1"/>
    <property type="molecule type" value="Genomic_DNA"/>
</dbReference>
<proteinExistence type="predicted"/>
<accession>A0ABD2VVH8</accession>
<evidence type="ECO:0000256" key="1">
    <source>
        <dbReference type="SAM" id="MobiDB-lite"/>
    </source>
</evidence>
<protein>
    <submittedName>
        <fullName evidence="2">Uncharacterized protein</fullName>
    </submittedName>
</protein>
<organism evidence="2 3">
    <name type="scientific">Trichogramma kaykai</name>
    <dbReference type="NCBI Taxonomy" id="54128"/>
    <lineage>
        <taxon>Eukaryota</taxon>
        <taxon>Metazoa</taxon>
        <taxon>Ecdysozoa</taxon>
        <taxon>Arthropoda</taxon>
        <taxon>Hexapoda</taxon>
        <taxon>Insecta</taxon>
        <taxon>Pterygota</taxon>
        <taxon>Neoptera</taxon>
        <taxon>Endopterygota</taxon>
        <taxon>Hymenoptera</taxon>
        <taxon>Apocrita</taxon>
        <taxon>Proctotrupomorpha</taxon>
        <taxon>Chalcidoidea</taxon>
        <taxon>Trichogrammatidae</taxon>
        <taxon>Trichogramma</taxon>
    </lineage>
</organism>
<evidence type="ECO:0000313" key="2">
    <source>
        <dbReference type="EMBL" id="KAL3384658.1"/>
    </source>
</evidence>
<feature type="region of interest" description="Disordered" evidence="1">
    <location>
        <begin position="64"/>
        <end position="97"/>
    </location>
</feature>